<accession>A0A8J4QFY6</accession>
<dbReference type="Pfam" id="PF00931">
    <property type="entry name" value="NB-ARC"/>
    <property type="match status" value="1"/>
</dbReference>
<dbReference type="GO" id="GO:0043531">
    <property type="term" value="F:ADP binding"/>
    <property type="evidence" value="ECO:0007669"/>
    <property type="project" value="InterPro"/>
</dbReference>
<keyword evidence="4" id="KW-1185">Reference proteome</keyword>
<organism evidence="3 4">
    <name type="scientific">Castanea mollissima</name>
    <name type="common">Chinese chestnut</name>
    <dbReference type="NCBI Taxonomy" id="60419"/>
    <lineage>
        <taxon>Eukaryota</taxon>
        <taxon>Viridiplantae</taxon>
        <taxon>Streptophyta</taxon>
        <taxon>Embryophyta</taxon>
        <taxon>Tracheophyta</taxon>
        <taxon>Spermatophyta</taxon>
        <taxon>Magnoliopsida</taxon>
        <taxon>eudicotyledons</taxon>
        <taxon>Gunneridae</taxon>
        <taxon>Pentapetalae</taxon>
        <taxon>rosids</taxon>
        <taxon>fabids</taxon>
        <taxon>Fagales</taxon>
        <taxon>Fagaceae</taxon>
        <taxon>Castanea</taxon>
    </lineage>
</organism>
<dbReference type="SUPFAM" id="SSF52540">
    <property type="entry name" value="P-loop containing nucleoside triphosphate hydrolases"/>
    <property type="match status" value="1"/>
</dbReference>
<comment type="caution">
    <text evidence="3">The sequence shown here is derived from an EMBL/GenBank/DDBJ whole genome shotgun (WGS) entry which is preliminary data.</text>
</comment>
<evidence type="ECO:0000313" key="4">
    <source>
        <dbReference type="Proteomes" id="UP000737018"/>
    </source>
</evidence>
<dbReference type="Proteomes" id="UP000737018">
    <property type="component" value="Unassembled WGS sequence"/>
</dbReference>
<dbReference type="OrthoDB" id="5279713at2759"/>
<proteinExistence type="predicted"/>
<name>A0A8J4QFY6_9ROSI</name>
<dbReference type="InterPro" id="IPR042197">
    <property type="entry name" value="Apaf_helical"/>
</dbReference>
<dbReference type="Gene3D" id="1.10.8.430">
    <property type="entry name" value="Helical domain of apoptotic protease-activating factors"/>
    <property type="match status" value="1"/>
</dbReference>
<gene>
    <name evidence="3" type="ORF">CMV_021306</name>
</gene>
<feature type="domain" description="NB-ARC" evidence="2">
    <location>
        <begin position="14"/>
        <end position="60"/>
    </location>
</feature>
<reference evidence="3" key="1">
    <citation type="submission" date="2020-03" db="EMBL/GenBank/DDBJ databases">
        <title>Castanea mollissima Vanexum genome sequencing.</title>
        <authorList>
            <person name="Staton M."/>
        </authorList>
    </citation>
    <scope>NUCLEOTIDE SEQUENCE</scope>
    <source>
        <tissue evidence="3">Leaf</tissue>
    </source>
</reference>
<dbReference type="InterPro" id="IPR027417">
    <property type="entry name" value="P-loop_NTPase"/>
</dbReference>
<dbReference type="EMBL" id="JRKL02004164">
    <property type="protein sequence ID" value="KAF3953235.1"/>
    <property type="molecule type" value="Genomic_DNA"/>
</dbReference>
<evidence type="ECO:0000259" key="2">
    <source>
        <dbReference type="Pfam" id="PF00931"/>
    </source>
</evidence>
<dbReference type="GO" id="GO:0006952">
    <property type="term" value="P:defense response"/>
    <property type="evidence" value="ECO:0007669"/>
    <property type="project" value="UniProtKB-KW"/>
</dbReference>
<dbReference type="InterPro" id="IPR002182">
    <property type="entry name" value="NB-ARC"/>
</dbReference>
<protein>
    <recommendedName>
        <fullName evidence="2">NB-ARC domain-containing protein</fullName>
    </recommendedName>
</protein>
<dbReference type="PANTHER" id="PTHR36766:SF70">
    <property type="entry name" value="DISEASE RESISTANCE PROTEIN RGA4"/>
    <property type="match status" value="1"/>
</dbReference>
<evidence type="ECO:0000313" key="3">
    <source>
        <dbReference type="EMBL" id="KAF3953235.1"/>
    </source>
</evidence>
<sequence length="140" mass="16199">MWKPFRDALKNCGSQSSRILVTTRKDQVAKMMESANTIKLEDLSEEDCWLVFSKIAFFDKDCQQCEQLEDFGKQISKKCKGLPLAAKTLGSLMRFKKSKEEWRNVLSNNLWELEDVERGLFAPLLLSYFDLSSPLKQCFS</sequence>
<dbReference type="PANTHER" id="PTHR36766">
    <property type="entry name" value="PLANT BROAD-SPECTRUM MILDEW RESISTANCE PROTEIN RPW8"/>
    <property type="match status" value="1"/>
</dbReference>
<evidence type="ECO:0000256" key="1">
    <source>
        <dbReference type="ARBA" id="ARBA00022821"/>
    </source>
</evidence>
<dbReference type="AlphaFoldDB" id="A0A8J4QFY6"/>
<keyword evidence="1" id="KW-0611">Plant defense</keyword>